<dbReference type="GO" id="GO:0007189">
    <property type="term" value="P:adenylate cyclase-activating G protein-coupled receptor signaling pathway"/>
    <property type="evidence" value="ECO:0007669"/>
    <property type="project" value="TreeGrafter"/>
</dbReference>
<reference evidence="13" key="1">
    <citation type="submission" date="2022-08" db="UniProtKB">
        <authorList>
            <consortium name="EnsemblMetazoa"/>
        </authorList>
    </citation>
    <scope>IDENTIFICATION</scope>
    <source>
        <strain evidence="13">Israel</strain>
    </source>
</reference>
<name>A0A1B0DPD4_PHLPP</name>
<dbReference type="GO" id="GO:0005886">
    <property type="term" value="C:plasma membrane"/>
    <property type="evidence" value="ECO:0007669"/>
    <property type="project" value="UniProtKB-SubCell"/>
</dbReference>
<dbReference type="InterPro" id="IPR017452">
    <property type="entry name" value="GPCR_Rhodpsn_7TM"/>
</dbReference>
<dbReference type="Proteomes" id="UP000092462">
    <property type="component" value="Unassembled WGS sequence"/>
</dbReference>
<dbReference type="GO" id="GO:0001973">
    <property type="term" value="P:G protein-coupled adenosine receptor signaling pathway"/>
    <property type="evidence" value="ECO:0007669"/>
    <property type="project" value="TreeGrafter"/>
</dbReference>
<keyword evidence="4 11" id="KW-0812">Transmembrane</keyword>
<proteinExistence type="inferred from homology"/>
<evidence type="ECO:0000256" key="2">
    <source>
        <dbReference type="ARBA" id="ARBA00010663"/>
    </source>
</evidence>
<dbReference type="VEuPathDB" id="VectorBase:PPAPM1_007733"/>
<dbReference type="PROSITE" id="PS50262">
    <property type="entry name" value="G_PROTEIN_RECEP_F1_2"/>
    <property type="match status" value="1"/>
</dbReference>
<evidence type="ECO:0000256" key="10">
    <source>
        <dbReference type="ARBA" id="ARBA00023224"/>
    </source>
</evidence>
<protein>
    <recommendedName>
        <fullName evidence="12">G-protein coupled receptors family 1 profile domain-containing protein</fullName>
    </recommendedName>
</protein>
<dbReference type="SUPFAM" id="SSF81321">
    <property type="entry name" value="Family A G protein-coupled receptor-like"/>
    <property type="match status" value="1"/>
</dbReference>
<dbReference type="EMBL" id="AJVK01018225">
    <property type="status" value="NOT_ANNOTATED_CDS"/>
    <property type="molecule type" value="Genomic_DNA"/>
</dbReference>
<dbReference type="PANTHER" id="PTHR24246:SF27">
    <property type="entry name" value="ADENOSINE RECEPTOR, ISOFORM A"/>
    <property type="match status" value="1"/>
</dbReference>
<accession>A0A1B0DPD4</accession>
<keyword evidence="14" id="KW-1185">Reference proteome</keyword>
<evidence type="ECO:0000256" key="8">
    <source>
        <dbReference type="ARBA" id="ARBA00023170"/>
    </source>
</evidence>
<dbReference type="GO" id="GO:0004930">
    <property type="term" value="F:G protein-coupled receptor activity"/>
    <property type="evidence" value="ECO:0007669"/>
    <property type="project" value="UniProtKB-KW"/>
</dbReference>
<evidence type="ECO:0000256" key="11">
    <source>
        <dbReference type="RuleBase" id="RU000688"/>
    </source>
</evidence>
<keyword evidence="10 11" id="KW-0807">Transducer</keyword>
<evidence type="ECO:0000256" key="1">
    <source>
        <dbReference type="ARBA" id="ARBA00004651"/>
    </source>
</evidence>
<evidence type="ECO:0000256" key="5">
    <source>
        <dbReference type="ARBA" id="ARBA00022989"/>
    </source>
</evidence>
<evidence type="ECO:0000256" key="7">
    <source>
        <dbReference type="ARBA" id="ARBA00023136"/>
    </source>
</evidence>
<keyword evidence="6 11" id="KW-0297">G-protein coupled receptor</keyword>
<evidence type="ECO:0000313" key="13">
    <source>
        <dbReference type="EnsemblMetazoa" id="PPAI010370-PA"/>
    </source>
</evidence>
<comment type="subcellular location">
    <subcellularLocation>
        <location evidence="1">Cell membrane</location>
        <topology evidence="1">Multi-pass membrane protein</topology>
    </subcellularLocation>
</comment>
<dbReference type="Pfam" id="PF00001">
    <property type="entry name" value="7tm_1"/>
    <property type="match status" value="1"/>
</dbReference>
<dbReference type="InterPro" id="IPR000276">
    <property type="entry name" value="GPCR_Rhodpsn"/>
</dbReference>
<dbReference type="AlphaFoldDB" id="A0A1B0DPD4"/>
<dbReference type="Gene3D" id="1.20.1070.10">
    <property type="entry name" value="Rhodopsin 7-helix transmembrane proteins"/>
    <property type="match status" value="1"/>
</dbReference>
<evidence type="ECO:0000259" key="12">
    <source>
        <dbReference type="PROSITE" id="PS50262"/>
    </source>
</evidence>
<evidence type="ECO:0000256" key="9">
    <source>
        <dbReference type="ARBA" id="ARBA00023180"/>
    </source>
</evidence>
<keyword evidence="9" id="KW-0325">Glycoprotein</keyword>
<evidence type="ECO:0000256" key="4">
    <source>
        <dbReference type="ARBA" id="ARBA00022692"/>
    </source>
</evidence>
<keyword evidence="8 11" id="KW-0675">Receptor</keyword>
<dbReference type="VEuPathDB" id="VectorBase:PPAI010370"/>
<keyword evidence="3" id="KW-1003">Cell membrane</keyword>
<evidence type="ECO:0000256" key="3">
    <source>
        <dbReference type="ARBA" id="ARBA00022475"/>
    </source>
</evidence>
<dbReference type="PANTHER" id="PTHR24246">
    <property type="entry name" value="OLFACTORY RECEPTOR AND ADENOSINE RECEPTOR"/>
    <property type="match status" value="1"/>
</dbReference>
<sequence>MIGNLVRLWAEGAKYHSLKNLSSVAEGWNLMESSTQSTFLEDDGMFAVTILSNTTFEVDSVEYEINWPYTALEILVGLVAVIGNGMVIAVFQKERRLRRRTNYYIVSLAIADFLVGLLGIPFAVLASIGLPTNLHACLFTISTLVVLCTISIFCLVAVSVDRYWAILHPMAYSRNVRTKTAIVIISMCWVAGSIVGFLPLFGWHQDQPVNTACLFEGVMSYDYLVF</sequence>
<evidence type="ECO:0000256" key="6">
    <source>
        <dbReference type="ARBA" id="ARBA00023040"/>
    </source>
</evidence>
<dbReference type="PROSITE" id="PS00237">
    <property type="entry name" value="G_PROTEIN_RECEP_F1_1"/>
    <property type="match status" value="1"/>
</dbReference>
<comment type="similarity">
    <text evidence="2 11">Belongs to the G-protein coupled receptor 1 family.</text>
</comment>
<dbReference type="EnsemblMetazoa" id="PPAI010370-RA">
    <property type="protein sequence ID" value="PPAI010370-PA"/>
    <property type="gene ID" value="PPAI010370"/>
</dbReference>
<keyword evidence="7" id="KW-0472">Membrane</keyword>
<dbReference type="EMBL" id="AJVK01018226">
    <property type="status" value="NOT_ANNOTATED_CDS"/>
    <property type="molecule type" value="Genomic_DNA"/>
</dbReference>
<feature type="domain" description="G-protein coupled receptors family 1 profile" evidence="12">
    <location>
        <begin position="83"/>
        <end position="226"/>
    </location>
</feature>
<evidence type="ECO:0000313" key="14">
    <source>
        <dbReference type="Proteomes" id="UP000092462"/>
    </source>
</evidence>
<keyword evidence="5" id="KW-1133">Transmembrane helix</keyword>
<organism evidence="13 14">
    <name type="scientific">Phlebotomus papatasi</name>
    <name type="common">Sandfly</name>
    <dbReference type="NCBI Taxonomy" id="29031"/>
    <lineage>
        <taxon>Eukaryota</taxon>
        <taxon>Metazoa</taxon>
        <taxon>Ecdysozoa</taxon>
        <taxon>Arthropoda</taxon>
        <taxon>Hexapoda</taxon>
        <taxon>Insecta</taxon>
        <taxon>Pterygota</taxon>
        <taxon>Neoptera</taxon>
        <taxon>Endopterygota</taxon>
        <taxon>Diptera</taxon>
        <taxon>Nematocera</taxon>
        <taxon>Psychodoidea</taxon>
        <taxon>Psychodidae</taxon>
        <taxon>Phlebotomus</taxon>
        <taxon>Phlebotomus</taxon>
    </lineage>
</organism>
<dbReference type="PRINTS" id="PR00237">
    <property type="entry name" value="GPCRRHODOPSN"/>
</dbReference>